<evidence type="ECO:0000313" key="3">
    <source>
        <dbReference type="Proteomes" id="UP000594638"/>
    </source>
</evidence>
<accession>A0A8S0VPM2</accession>
<feature type="region of interest" description="Disordered" evidence="1">
    <location>
        <begin position="1"/>
        <end position="58"/>
    </location>
</feature>
<keyword evidence="3" id="KW-1185">Reference proteome</keyword>
<evidence type="ECO:0000256" key="1">
    <source>
        <dbReference type="SAM" id="MobiDB-lite"/>
    </source>
</evidence>
<protein>
    <submittedName>
        <fullName evidence="2">Uncharacterized protein</fullName>
    </submittedName>
</protein>
<gene>
    <name evidence="2" type="ORF">OLEA9_A053195</name>
</gene>
<evidence type="ECO:0000313" key="2">
    <source>
        <dbReference type="EMBL" id="CAA3033014.1"/>
    </source>
</evidence>
<dbReference type="Proteomes" id="UP000594638">
    <property type="component" value="Unassembled WGS sequence"/>
</dbReference>
<comment type="caution">
    <text evidence="2">The sequence shown here is derived from an EMBL/GenBank/DDBJ whole genome shotgun (WGS) entry which is preliminary data.</text>
</comment>
<dbReference type="EMBL" id="CACTIH010009782">
    <property type="protein sequence ID" value="CAA3033014.1"/>
    <property type="molecule type" value="Genomic_DNA"/>
</dbReference>
<reference evidence="2 3" key="1">
    <citation type="submission" date="2019-12" db="EMBL/GenBank/DDBJ databases">
        <authorList>
            <person name="Alioto T."/>
            <person name="Alioto T."/>
            <person name="Gomez Garrido J."/>
        </authorList>
    </citation>
    <scope>NUCLEOTIDE SEQUENCE [LARGE SCALE GENOMIC DNA]</scope>
</reference>
<name>A0A8S0VPM2_OLEEU</name>
<feature type="non-terminal residue" evidence="2">
    <location>
        <position position="58"/>
    </location>
</feature>
<proteinExistence type="predicted"/>
<sequence length="58" mass="6494">MAHHDTPTFFKSRRQPAGPPPASGRPLLPQRRLHRSSAGPGCHGRREQHPPKVWAWPG</sequence>
<dbReference type="AlphaFoldDB" id="A0A8S0VPM2"/>
<organism evidence="2 3">
    <name type="scientific">Olea europaea subsp. europaea</name>
    <dbReference type="NCBI Taxonomy" id="158383"/>
    <lineage>
        <taxon>Eukaryota</taxon>
        <taxon>Viridiplantae</taxon>
        <taxon>Streptophyta</taxon>
        <taxon>Embryophyta</taxon>
        <taxon>Tracheophyta</taxon>
        <taxon>Spermatophyta</taxon>
        <taxon>Magnoliopsida</taxon>
        <taxon>eudicotyledons</taxon>
        <taxon>Gunneridae</taxon>
        <taxon>Pentapetalae</taxon>
        <taxon>asterids</taxon>
        <taxon>lamiids</taxon>
        <taxon>Lamiales</taxon>
        <taxon>Oleaceae</taxon>
        <taxon>Oleeae</taxon>
        <taxon>Olea</taxon>
    </lineage>
</organism>
<dbReference type="Gramene" id="OE9A053195T1">
    <property type="protein sequence ID" value="OE9A053195C1"/>
    <property type="gene ID" value="OE9A053195"/>
</dbReference>